<evidence type="ECO:0000313" key="2">
    <source>
        <dbReference type="Proteomes" id="UP001148662"/>
    </source>
</evidence>
<gene>
    <name evidence="1" type="ORF">NM688_g3191</name>
</gene>
<accession>A0ACC1T6V1</accession>
<dbReference type="Proteomes" id="UP001148662">
    <property type="component" value="Unassembled WGS sequence"/>
</dbReference>
<evidence type="ECO:0000313" key="1">
    <source>
        <dbReference type="EMBL" id="KAJ3554286.1"/>
    </source>
</evidence>
<name>A0ACC1T6V1_9APHY</name>
<reference evidence="1" key="1">
    <citation type="submission" date="2022-07" db="EMBL/GenBank/DDBJ databases">
        <title>Genome Sequence of Phlebia brevispora.</title>
        <authorList>
            <person name="Buettner E."/>
        </authorList>
    </citation>
    <scope>NUCLEOTIDE SEQUENCE</scope>
    <source>
        <strain evidence="1">MPL23</strain>
    </source>
</reference>
<protein>
    <submittedName>
        <fullName evidence="1">Uncharacterized protein</fullName>
    </submittedName>
</protein>
<organism evidence="1 2">
    <name type="scientific">Phlebia brevispora</name>
    <dbReference type="NCBI Taxonomy" id="194682"/>
    <lineage>
        <taxon>Eukaryota</taxon>
        <taxon>Fungi</taxon>
        <taxon>Dikarya</taxon>
        <taxon>Basidiomycota</taxon>
        <taxon>Agaricomycotina</taxon>
        <taxon>Agaricomycetes</taxon>
        <taxon>Polyporales</taxon>
        <taxon>Meruliaceae</taxon>
        <taxon>Phlebia</taxon>
    </lineage>
</organism>
<proteinExistence type="predicted"/>
<dbReference type="EMBL" id="JANHOG010000445">
    <property type="protein sequence ID" value="KAJ3554286.1"/>
    <property type="molecule type" value="Genomic_DNA"/>
</dbReference>
<sequence>MVSNASDLASLSDIRAMYVNSYCNYALTALVVYEYLLVLPSEIRLWKGRWTGSTWLLFLNRYLLFFLYNHPNNRVANARDPTQGCKLAIGLNEAACILQLILFAVFSALRVYAIADRNRVFSILILLLYAFPIGSEMILFSTASVTTAHYRIFGYQCNEAWTWSFAEWQAFDKSHLQSYAAVYVTRISVIIADILCVLATWRKAISFSGYTPLIWVILRDGTIYFLLLLAMNVTQMVLETISFFANTNVTPIATFIFVLTPILTSRFLLNLREIGQEHQLANRSSFRVSTAIGSFAVGSNVLGNLGEPLDHGFDEDILDDDEDPGLTPDTSEQA</sequence>
<comment type="caution">
    <text evidence="1">The sequence shown here is derived from an EMBL/GenBank/DDBJ whole genome shotgun (WGS) entry which is preliminary data.</text>
</comment>
<keyword evidence="2" id="KW-1185">Reference proteome</keyword>